<evidence type="ECO:0000256" key="8">
    <source>
        <dbReference type="PROSITE-ProRule" id="PRU00071"/>
    </source>
</evidence>
<evidence type="ECO:0000256" key="1">
    <source>
        <dbReference type="ARBA" id="ARBA00022723"/>
    </source>
</evidence>
<evidence type="ECO:0000256" key="2">
    <source>
        <dbReference type="ARBA" id="ARBA00022771"/>
    </source>
</evidence>
<dbReference type="GO" id="GO:0003677">
    <property type="term" value="F:DNA binding"/>
    <property type="evidence" value="ECO:0007669"/>
    <property type="project" value="UniProtKB-UniRule"/>
</dbReference>
<comment type="subcellular location">
    <subcellularLocation>
        <location evidence="8 9">Nucleus</location>
    </subcellularLocation>
</comment>
<protein>
    <recommendedName>
        <fullName evidence="9">Dof zinc finger protein</fullName>
    </recommendedName>
</protein>
<dbReference type="GO" id="GO:0008270">
    <property type="term" value="F:zinc ion binding"/>
    <property type="evidence" value="ECO:0007669"/>
    <property type="project" value="UniProtKB-KW"/>
</dbReference>
<evidence type="ECO:0000256" key="4">
    <source>
        <dbReference type="ARBA" id="ARBA00023015"/>
    </source>
</evidence>
<keyword evidence="6 9" id="KW-0804">Transcription</keyword>
<keyword evidence="7 8" id="KW-0539">Nucleus</keyword>
<dbReference type="EMBL" id="JBAMMX010000005">
    <property type="protein sequence ID" value="KAK6940011.1"/>
    <property type="molecule type" value="Genomic_DNA"/>
</dbReference>
<keyword evidence="3 9" id="KW-0862">Zinc</keyword>
<dbReference type="PANTHER" id="PTHR31992:SF316">
    <property type="entry name" value="DOF ZINC FINGER PROTEIN DOF1.2"/>
    <property type="match status" value="1"/>
</dbReference>
<keyword evidence="5 8" id="KW-0238">DNA-binding</keyword>
<dbReference type="InterPro" id="IPR003851">
    <property type="entry name" value="Znf_Dof"/>
</dbReference>
<evidence type="ECO:0000256" key="3">
    <source>
        <dbReference type="ARBA" id="ARBA00022833"/>
    </source>
</evidence>
<dbReference type="PANTHER" id="PTHR31992">
    <property type="entry name" value="DOF ZINC FINGER PROTEIN DOF1.4-RELATED"/>
    <property type="match status" value="1"/>
</dbReference>
<evidence type="ECO:0000313" key="11">
    <source>
        <dbReference type="EMBL" id="KAK6940011.1"/>
    </source>
</evidence>
<evidence type="ECO:0000259" key="10">
    <source>
        <dbReference type="PROSITE" id="PS50884"/>
    </source>
</evidence>
<keyword evidence="4 9" id="KW-0805">Transcription regulation</keyword>
<keyword evidence="12" id="KW-1185">Reference proteome</keyword>
<organism evidence="11 12">
    <name type="scientific">Dillenia turbinata</name>
    <dbReference type="NCBI Taxonomy" id="194707"/>
    <lineage>
        <taxon>Eukaryota</taxon>
        <taxon>Viridiplantae</taxon>
        <taxon>Streptophyta</taxon>
        <taxon>Embryophyta</taxon>
        <taxon>Tracheophyta</taxon>
        <taxon>Spermatophyta</taxon>
        <taxon>Magnoliopsida</taxon>
        <taxon>eudicotyledons</taxon>
        <taxon>Gunneridae</taxon>
        <taxon>Pentapetalae</taxon>
        <taxon>Dilleniales</taxon>
        <taxon>Dilleniaceae</taxon>
        <taxon>Dillenia</taxon>
    </lineage>
</organism>
<dbReference type="Proteomes" id="UP001370490">
    <property type="component" value="Unassembled WGS sequence"/>
</dbReference>
<keyword evidence="2 8" id="KW-0863">Zinc-finger</keyword>
<keyword evidence="1 9" id="KW-0479">Metal-binding</keyword>
<name>A0AAN8W1J4_9MAGN</name>
<accession>A0AAN8W1J4</accession>
<dbReference type="PROSITE" id="PS01361">
    <property type="entry name" value="ZF_DOF_1"/>
    <property type="match status" value="1"/>
</dbReference>
<dbReference type="GO" id="GO:0003700">
    <property type="term" value="F:DNA-binding transcription factor activity"/>
    <property type="evidence" value="ECO:0007669"/>
    <property type="project" value="UniProtKB-UniRule"/>
</dbReference>
<reference evidence="11 12" key="1">
    <citation type="submission" date="2023-12" db="EMBL/GenBank/DDBJ databases">
        <title>A high-quality genome assembly for Dillenia turbinata (Dilleniales).</title>
        <authorList>
            <person name="Chanderbali A."/>
        </authorList>
    </citation>
    <scope>NUCLEOTIDE SEQUENCE [LARGE SCALE GENOMIC DNA]</scope>
    <source>
        <strain evidence="11">LSX21</strain>
        <tissue evidence="11">Leaf</tissue>
    </source>
</reference>
<dbReference type="GO" id="GO:0005634">
    <property type="term" value="C:nucleus"/>
    <property type="evidence" value="ECO:0007669"/>
    <property type="project" value="UniProtKB-SubCell"/>
</dbReference>
<dbReference type="AlphaFoldDB" id="A0AAN8W1J4"/>
<proteinExistence type="predicted"/>
<evidence type="ECO:0000256" key="9">
    <source>
        <dbReference type="RuleBase" id="RU369094"/>
    </source>
</evidence>
<feature type="domain" description="Dof-type" evidence="10">
    <location>
        <begin position="24"/>
        <end position="78"/>
    </location>
</feature>
<dbReference type="PROSITE" id="PS50884">
    <property type="entry name" value="ZF_DOF_2"/>
    <property type="match status" value="1"/>
</dbReference>
<comment type="function">
    <text evidence="9">Transcription factor that binds specifically to a 5'-AA[AG]G-3' consensus core sequence.</text>
</comment>
<evidence type="ECO:0000256" key="7">
    <source>
        <dbReference type="ARBA" id="ARBA00023242"/>
    </source>
</evidence>
<dbReference type="Pfam" id="PF02701">
    <property type="entry name" value="Zn_ribbon_Dof"/>
    <property type="match status" value="1"/>
</dbReference>
<sequence length="291" mass="32645">MNVNTSMNISSTGPIWKPKVEVAPNCPRCASSNTKFCYDNNYSLSQPRCFCKSCHRYWTKGGSLRNVPVGGRCRKSRRSKSSACPPQPADQGLIPLSSVHCAIDGNQPKGHAPDIDLAMVFANFLNQNYDPGLNSESDIYTPCSDNLNLRATLNMNYVQQNCASSVNPMAEGHLFEGYNQKVIQEEVKNIHVDLIMDQDPGSIFGLQTLVSNNEFLVQDDELWSDAPTLPSLAWHHPTLQFQELETSYVHDHQQLKFSQDTIGDNWSSFDLSTFGVFSNPRIIFFPLNYLL</sequence>
<evidence type="ECO:0000256" key="5">
    <source>
        <dbReference type="ARBA" id="ARBA00023125"/>
    </source>
</evidence>
<dbReference type="InterPro" id="IPR045174">
    <property type="entry name" value="Dof"/>
</dbReference>
<evidence type="ECO:0000256" key="6">
    <source>
        <dbReference type="ARBA" id="ARBA00023163"/>
    </source>
</evidence>
<gene>
    <name evidence="11" type="ORF">RJ641_029542</name>
</gene>
<evidence type="ECO:0000313" key="12">
    <source>
        <dbReference type="Proteomes" id="UP001370490"/>
    </source>
</evidence>
<comment type="caution">
    <text evidence="11">The sequence shown here is derived from an EMBL/GenBank/DDBJ whole genome shotgun (WGS) entry which is preliminary data.</text>
</comment>